<dbReference type="PROSITE" id="PS50822">
    <property type="entry name" value="PIWI"/>
    <property type="match status" value="1"/>
</dbReference>
<dbReference type="Gene3D" id="3.30.420.10">
    <property type="entry name" value="Ribonuclease H-like superfamily/Ribonuclease H"/>
    <property type="match status" value="1"/>
</dbReference>
<keyword evidence="3" id="KW-1185">Reference proteome</keyword>
<dbReference type="Proteomes" id="UP001165289">
    <property type="component" value="Unassembled WGS sequence"/>
</dbReference>
<feature type="domain" description="Piwi" evidence="1">
    <location>
        <begin position="88"/>
        <end position="151"/>
    </location>
</feature>
<reference evidence="2 3" key="1">
    <citation type="journal article" date="2023" name="BMC Biol.">
        <title>The compact genome of the sponge Oopsacas minuta (Hexactinellida) is lacking key metazoan core genes.</title>
        <authorList>
            <person name="Santini S."/>
            <person name="Schenkelaars Q."/>
            <person name="Jourda C."/>
            <person name="Duchesne M."/>
            <person name="Belahbib H."/>
            <person name="Rocher C."/>
            <person name="Selva M."/>
            <person name="Riesgo A."/>
            <person name="Vervoort M."/>
            <person name="Leys S.P."/>
            <person name="Kodjabachian L."/>
            <person name="Le Bivic A."/>
            <person name="Borchiellini C."/>
            <person name="Claverie J.M."/>
            <person name="Renard E."/>
        </authorList>
    </citation>
    <scope>NUCLEOTIDE SEQUENCE [LARGE SCALE GENOMIC DNA]</scope>
    <source>
        <strain evidence="2">SPO-2</strain>
    </source>
</reference>
<dbReference type="GO" id="GO:0003676">
    <property type="term" value="F:nucleic acid binding"/>
    <property type="evidence" value="ECO:0007669"/>
    <property type="project" value="InterPro"/>
</dbReference>
<sequence>MKSIFVYSLHSNHCELCFVVIAFLGDYLGNQALSQELRAVREACSKLEADYKPGITFVIVQTRLFCSEKKDQCGKSGNIPAGTTVDVGIQGTSHPSHYHVLWDENNFTADELQSLTYQLCHTYVVCTRSVSIPAHAYYAHLVAFRGRYHLMERDEHG</sequence>
<evidence type="ECO:0000259" key="1">
    <source>
        <dbReference type="PROSITE" id="PS50822"/>
    </source>
</evidence>
<evidence type="ECO:0000313" key="2">
    <source>
        <dbReference type="EMBL" id="KAI6651806.1"/>
    </source>
</evidence>
<dbReference type="InterPro" id="IPR003165">
    <property type="entry name" value="Piwi"/>
</dbReference>
<protein>
    <submittedName>
        <fullName evidence="2">Protein argonaute-2</fullName>
    </submittedName>
</protein>
<proteinExistence type="predicted"/>
<evidence type="ECO:0000313" key="3">
    <source>
        <dbReference type="Proteomes" id="UP001165289"/>
    </source>
</evidence>
<dbReference type="AlphaFoldDB" id="A0AAV7JTS6"/>
<dbReference type="InterPro" id="IPR012337">
    <property type="entry name" value="RNaseH-like_sf"/>
</dbReference>
<dbReference type="SMART" id="SM00950">
    <property type="entry name" value="Piwi"/>
    <property type="match status" value="1"/>
</dbReference>
<dbReference type="EMBL" id="JAKMXF010000302">
    <property type="protein sequence ID" value="KAI6651806.1"/>
    <property type="molecule type" value="Genomic_DNA"/>
</dbReference>
<dbReference type="PANTHER" id="PTHR22891">
    <property type="entry name" value="EUKARYOTIC TRANSLATION INITIATION FACTOR 2C"/>
    <property type="match status" value="1"/>
</dbReference>
<dbReference type="Pfam" id="PF02171">
    <property type="entry name" value="Piwi"/>
    <property type="match status" value="1"/>
</dbReference>
<organism evidence="2 3">
    <name type="scientific">Oopsacas minuta</name>
    <dbReference type="NCBI Taxonomy" id="111878"/>
    <lineage>
        <taxon>Eukaryota</taxon>
        <taxon>Metazoa</taxon>
        <taxon>Porifera</taxon>
        <taxon>Hexactinellida</taxon>
        <taxon>Hexasterophora</taxon>
        <taxon>Lyssacinosida</taxon>
        <taxon>Leucopsacidae</taxon>
        <taxon>Oopsacas</taxon>
    </lineage>
</organism>
<gene>
    <name evidence="2" type="ORF">LOD99_5053</name>
</gene>
<accession>A0AAV7JTS6</accession>
<dbReference type="InterPro" id="IPR036397">
    <property type="entry name" value="RNaseH_sf"/>
</dbReference>
<name>A0AAV7JTS6_9METZ</name>
<dbReference type="SUPFAM" id="SSF53098">
    <property type="entry name" value="Ribonuclease H-like"/>
    <property type="match status" value="1"/>
</dbReference>
<comment type="caution">
    <text evidence="2">The sequence shown here is derived from an EMBL/GenBank/DDBJ whole genome shotgun (WGS) entry which is preliminary data.</text>
</comment>